<sequence>MNILGVFSTPGAASAGRSIFAPQPARPISAKKLSLPDNLTAYGTNKAYIRIFKYTPLKQFDHLICINGDRRQGTTGEVAHLKISEKVYNAIAERYPIAQREAGLKRSELFVVADVLELVASA</sequence>
<accession>A0ABY4D6H0</accession>
<name>A0ABY4D6H0_9BACT</name>
<gene>
    <name evidence="1" type="ORF">MTX78_24975</name>
</gene>
<proteinExistence type="predicted"/>
<dbReference type="EMBL" id="CP094674">
    <property type="protein sequence ID" value="UOG77619.1"/>
    <property type="molecule type" value="Genomic_DNA"/>
</dbReference>
<geneLocation type="plasmid" evidence="1 2">
    <name>unnamed5</name>
</geneLocation>
<evidence type="ECO:0000313" key="1">
    <source>
        <dbReference type="EMBL" id="UOG77619.1"/>
    </source>
</evidence>
<dbReference type="Proteomes" id="UP000831113">
    <property type="component" value="Plasmid unnamed5"/>
</dbReference>
<organism evidence="1 2">
    <name type="scientific">Hymenobacter tibetensis</name>
    <dbReference type="NCBI Taxonomy" id="497967"/>
    <lineage>
        <taxon>Bacteria</taxon>
        <taxon>Pseudomonadati</taxon>
        <taxon>Bacteroidota</taxon>
        <taxon>Cytophagia</taxon>
        <taxon>Cytophagales</taxon>
        <taxon>Hymenobacteraceae</taxon>
        <taxon>Hymenobacter</taxon>
    </lineage>
</organism>
<keyword evidence="2" id="KW-1185">Reference proteome</keyword>
<dbReference type="RefSeq" id="WP_243803483.1">
    <property type="nucleotide sequence ID" value="NZ_CP094674.1"/>
</dbReference>
<protein>
    <submittedName>
        <fullName evidence="1">Uncharacterized protein</fullName>
    </submittedName>
</protein>
<evidence type="ECO:0000313" key="2">
    <source>
        <dbReference type="Proteomes" id="UP000831113"/>
    </source>
</evidence>
<keyword evidence="1" id="KW-0614">Plasmid</keyword>
<reference evidence="1 2" key="1">
    <citation type="submission" date="2022-03" db="EMBL/GenBank/DDBJ databases">
        <title>Hymenobactersp. isolated from the air.</title>
        <authorList>
            <person name="Won M."/>
            <person name="Kwon S.-W."/>
        </authorList>
    </citation>
    <scope>NUCLEOTIDE SEQUENCE [LARGE SCALE GENOMIC DNA]</scope>
    <source>
        <strain evidence="1 2">KACC 21982</strain>
        <plasmid evidence="1 2">unnamed5</plasmid>
    </source>
</reference>